<protein>
    <recommendedName>
        <fullName evidence="3">F-box domain-containing protein</fullName>
    </recommendedName>
</protein>
<reference evidence="2" key="1">
    <citation type="submission" date="2018-04" db="EMBL/GenBank/DDBJ databases">
        <title>WGS assembly of Panicum hallii.</title>
        <authorList>
            <person name="Lovell J."/>
            <person name="Jenkins J."/>
            <person name="Lowry D."/>
            <person name="Mamidi S."/>
            <person name="Sreedasyam A."/>
            <person name="Weng X."/>
            <person name="Barry K."/>
            <person name="Bonette J."/>
            <person name="Campitelli B."/>
            <person name="Daum C."/>
            <person name="Gordon S."/>
            <person name="Gould B."/>
            <person name="Lipzen A."/>
            <person name="Macqueen A."/>
            <person name="Palacio-Mejia J."/>
            <person name="Plott C."/>
            <person name="Shakirov E."/>
            <person name="Shu S."/>
            <person name="Yoshinaga Y."/>
            <person name="Zane M."/>
            <person name="Rokhsar D."/>
            <person name="Grimwood J."/>
            <person name="Schmutz J."/>
            <person name="Juenger T."/>
        </authorList>
    </citation>
    <scope>NUCLEOTIDE SEQUENCE [LARGE SCALE GENOMIC DNA]</scope>
    <source>
        <strain evidence="2">FIL2</strain>
    </source>
</reference>
<dbReference type="AlphaFoldDB" id="A0A2S3I6D2"/>
<evidence type="ECO:0000256" key="1">
    <source>
        <dbReference type="SAM" id="MobiDB-lite"/>
    </source>
</evidence>
<evidence type="ECO:0008006" key="3">
    <source>
        <dbReference type="Google" id="ProtNLM"/>
    </source>
</evidence>
<dbReference type="Gramene" id="PAN38020">
    <property type="protein sequence ID" value="PAN38020"/>
    <property type="gene ID" value="PAHAL_7G115300"/>
</dbReference>
<dbReference type="PANTHER" id="PTHR31672">
    <property type="entry name" value="BNACNNG10540D PROTEIN"/>
    <property type="match status" value="1"/>
</dbReference>
<dbReference type="InterPro" id="IPR050796">
    <property type="entry name" value="SCF_F-box_component"/>
</dbReference>
<dbReference type="PANTHER" id="PTHR31672:SF2">
    <property type="entry name" value="F-BOX DOMAIN-CONTAINING PROTEIN"/>
    <property type="match status" value="1"/>
</dbReference>
<feature type="region of interest" description="Disordered" evidence="1">
    <location>
        <begin position="1"/>
        <end position="25"/>
    </location>
</feature>
<dbReference type="Proteomes" id="UP000243499">
    <property type="component" value="Chromosome 7"/>
</dbReference>
<sequence>MAKRRGKKKPGARRTRNKEASEATAAPAPLLLAPLPDHLVEDIFTRLPPMSVARLISSPAFGRLYHAARAAEAASDPARFVSVPVDPDKHRKLLVTTAHATGPQGPAAVSLRCEDCPRVFCGAGMPCLGMVLAGRLCRGEFFVCNPSTGGVLRLPPRRPPWYFYSAGLGYDESGTAGRHKAVVLEVVRAQPPPAPPRWDIPKLQCNVFTVGDRQCRWRAPRGHGAPVIRGALMSTETDPVFADGRLHWFLSRRASNGNHGDSDGILAFVLGGEFFRRIPLPSFAIGGSKPKRPVYATLAEVDGRLCLVWMLHDIMSGSWSLDRRIDLTGNVNMEFRHLWRVLAGVSVLCYVHGGESPGWRKKKIAIATIDQEKYWYSYRSEQLCTVEDSYPSLQYMQHVLCPESLVQVAGMEHDGQEGIRLEFATDETGAVVVCSEVYEES</sequence>
<organism evidence="2">
    <name type="scientific">Panicum hallii</name>
    <dbReference type="NCBI Taxonomy" id="206008"/>
    <lineage>
        <taxon>Eukaryota</taxon>
        <taxon>Viridiplantae</taxon>
        <taxon>Streptophyta</taxon>
        <taxon>Embryophyta</taxon>
        <taxon>Tracheophyta</taxon>
        <taxon>Spermatophyta</taxon>
        <taxon>Magnoliopsida</taxon>
        <taxon>Liliopsida</taxon>
        <taxon>Poales</taxon>
        <taxon>Poaceae</taxon>
        <taxon>PACMAD clade</taxon>
        <taxon>Panicoideae</taxon>
        <taxon>Panicodae</taxon>
        <taxon>Paniceae</taxon>
        <taxon>Panicinae</taxon>
        <taxon>Panicum</taxon>
        <taxon>Panicum sect. Panicum</taxon>
    </lineage>
</organism>
<accession>A0A2S3I6D2</accession>
<evidence type="ECO:0000313" key="2">
    <source>
        <dbReference type="EMBL" id="PAN38020.2"/>
    </source>
</evidence>
<proteinExistence type="predicted"/>
<gene>
    <name evidence="2" type="ORF">PAHAL_7G115300</name>
</gene>
<feature type="compositionally biased region" description="Basic residues" evidence="1">
    <location>
        <begin position="1"/>
        <end position="16"/>
    </location>
</feature>
<dbReference type="EMBL" id="CM008052">
    <property type="protein sequence ID" value="PAN38020.2"/>
    <property type="molecule type" value="Genomic_DNA"/>
</dbReference>
<name>A0A2S3I6D2_9POAL</name>